<evidence type="ECO:0000313" key="6">
    <source>
        <dbReference type="Proteomes" id="UP000315017"/>
    </source>
</evidence>
<dbReference type="Proteomes" id="UP000315017">
    <property type="component" value="Chromosome"/>
</dbReference>
<dbReference type="PANTHER" id="PTHR36150:SF1">
    <property type="entry name" value="DNA GYRASE INHIBITOR YACG"/>
    <property type="match status" value="1"/>
</dbReference>
<dbReference type="InterPro" id="IPR005584">
    <property type="entry name" value="DNA_gyrase_inhibitor_YacG"/>
</dbReference>
<dbReference type="GO" id="GO:0006355">
    <property type="term" value="P:regulation of DNA-templated transcription"/>
    <property type="evidence" value="ECO:0007669"/>
    <property type="project" value="InterPro"/>
</dbReference>
<dbReference type="RefSeq" id="WP_145093806.1">
    <property type="nucleotide sequence ID" value="NZ_CP036274.1"/>
</dbReference>
<feature type="binding site" evidence="3">
    <location>
        <position position="6"/>
    </location>
    <ligand>
        <name>Zn(2+)</name>
        <dbReference type="ChEBI" id="CHEBI:29105"/>
    </ligand>
</feature>
<keyword evidence="1 3" id="KW-0479">Metal-binding</keyword>
<proteinExistence type="inferred from homology"/>
<feature type="binding site" evidence="3">
    <location>
        <position position="28"/>
    </location>
    <ligand>
        <name>Zn(2+)</name>
        <dbReference type="ChEBI" id="CHEBI:29105"/>
    </ligand>
</feature>
<dbReference type="Pfam" id="PF03884">
    <property type="entry name" value="YacG"/>
    <property type="match status" value="1"/>
</dbReference>
<reference evidence="5 6" key="1">
    <citation type="submission" date="2019-02" db="EMBL/GenBank/DDBJ databases">
        <title>Deep-cultivation of Planctomycetes and their phenomic and genomic characterization uncovers novel biology.</title>
        <authorList>
            <person name="Wiegand S."/>
            <person name="Jogler M."/>
            <person name="Boedeker C."/>
            <person name="Pinto D."/>
            <person name="Vollmers J."/>
            <person name="Rivas-Marin E."/>
            <person name="Kohn T."/>
            <person name="Peeters S.H."/>
            <person name="Heuer A."/>
            <person name="Rast P."/>
            <person name="Oberbeckmann S."/>
            <person name="Bunk B."/>
            <person name="Jeske O."/>
            <person name="Meyerdierks A."/>
            <person name="Storesund J.E."/>
            <person name="Kallscheuer N."/>
            <person name="Luecker S."/>
            <person name="Lage O.M."/>
            <person name="Pohl T."/>
            <person name="Merkel B.J."/>
            <person name="Hornburger P."/>
            <person name="Mueller R.-W."/>
            <person name="Bruemmer F."/>
            <person name="Labrenz M."/>
            <person name="Spormann A.M."/>
            <person name="Op den Camp H."/>
            <person name="Overmann J."/>
            <person name="Amann R."/>
            <person name="Jetten M.S.M."/>
            <person name="Mascher T."/>
            <person name="Medema M.H."/>
            <person name="Devos D.P."/>
            <person name="Kaster A.-K."/>
            <person name="Ovreas L."/>
            <person name="Rohde M."/>
            <person name="Galperin M.Y."/>
            <person name="Jogler C."/>
        </authorList>
    </citation>
    <scope>NUCLEOTIDE SEQUENCE [LARGE SCALE GENOMIC DNA]</scope>
    <source>
        <strain evidence="5 6">ETA_A8</strain>
    </source>
</reference>
<keyword evidence="2 3" id="KW-0862">Zinc</keyword>
<dbReference type="Gene3D" id="3.30.50.10">
    <property type="entry name" value="Erythroid Transcription Factor GATA-1, subunit A"/>
    <property type="match status" value="1"/>
</dbReference>
<dbReference type="PANTHER" id="PTHR36150">
    <property type="entry name" value="DNA GYRASE INHIBITOR YACG"/>
    <property type="match status" value="1"/>
</dbReference>
<name>A0A517YHF5_9BACT</name>
<feature type="binding site" evidence="3">
    <location>
        <position position="24"/>
    </location>
    <ligand>
        <name>Zn(2+)</name>
        <dbReference type="ChEBI" id="CHEBI:29105"/>
    </ligand>
</feature>
<evidence type="ECO:0000313" key="5">
    <source>
        <dbReference type="EMBL" id="QDU29656.1"/>
    </source>
</evidence>
<comment type="subunit">
    <text evidence="3">Interacts with GyrB.</text>
</comment>
<evidence type="ECO:0000256" key="2">
    <source>
        <dbReference type="ARBA" id="ARBA00022833"/>
    </source>
</evidence>
<keyword evidence="6" id="KW-1185">Reference proteome</keyword>
<dbReference type="SUPFAM" id="SSF57716">
    <property type="entry name" value="Glucocorticoid receptor-like (DNA-binding domain)"/>
    <property type="match status" value="1"/>
</dbReference>
<comment type="similarity">
    <text evidence="3">Belongs to the DNA gyrase inhibitor YacG family.</text>
</comment>
<dbReference type="GO" id="GO:0008657">
    <property type="term" value="F:DNA topoisomerase type II (double strand cut, ATP-hydrolyzing) inhibitor activity"/>
    <property type="evidence" value="ECO:0007669"/>
    <property type="project" value="UniProtKB-UniRule"/>
</dbReference>
<evidence type="ECO:0000256" key="4">
    <source>
        <dbReference type="SAM" id="MobiDB-lite"/>
    </source>
</evidence>
<dbReference type="HAMAP" id="MF_00649">
    <property type="entry name" value="DNA_gyrase_inhibitor_YacG"/>
    <property type="match status" value="1"/>
</dbReference>
<dbReference type="AlphaFoldDB" id="A0A517YHF5"/>
<evidence type="ECO:0000256" key="3">
    <source>
        <dbReference type="HAMAP-Rule" id="MF_00649"/>
    </source>
</evidence>
<dbReference type="InterPro" id="IPR013088">
    <property type="entry name" value="Znf_NHR/GATA"/>
</dbReference>
<organism evidence="5 6">
    <name type="scientific">Anatilimnocola aggregata</name>
    <dbReference type="NCBI Taxonomy" id="2528021"/>
    <lineage>
        <taxon>Bacteria</taxon>
        <taxon>Pseudomonadati</taxon>
        <taxon>Planctomycetota</taxon>
        <taxon>Planctomycetia</taxon>
        <taxon>Pirellulales</taxon>
        <taxon>Pirellulaceae</taxon>
        <taxon>Anatilimnocola</taxon>
    </lineage>
</organism>
<feature type="region of interest" description="Disordered" evidence="4">
    <location>
        <begin position="44"/>
        <end position="67"/>
    </location>
</feature>
<accession>A0A517YHF5</accession>
<evidence type="ECO:0000256" key="1">
    <source>
        <dbReference type="ARBA" id="ARBA00022723"/>
    </source>
</evidence>
<comment type="cofactor">
    <cofactor evidence="3">
        <name>Zn(2+)</name>
        <dbReference type="ChEBI" id="CHEBI:29105"/>
    </cofactor>
    <text evidence="3">Binds 1 zinc ion.</text>
</comment>
<comment type="function">
    <text evidence="3">Inhibits all the catalytic activities of DNA gyrase by preventing its interaction with DNA. Acts by binding directly to the C-terminal domain of GyrB, which probably disrupts DNA binding by the gyrase.</text>
</comment>
<gene>
    <name evidence="3" type="primary">yacG</name>
    <name evidence="5" type="ORF">ETAA8_47710</name>
</gene>
<dbReference type="KEGG" id="aagg:ETAA8_47710"/>
<dbReference type="EMBL" id="CP036274">
    <property type="protein sequence ID" value="QDU29656.1"/>
    <property type="molecule type" value="Genomic_DNA"/>
</dbReference>
<sequence>MSIIVCSVCERVFDTATSTAMPFCSERCKTIDLGRWLGEKYSVPYERTEDDEEEDSPPPRGRTSGED</sequence>
<dbReference type="OrthoDB" id="9809663at2"/>
<feature type="binding site" evidence="3">
    <location>
        <position position="9"/>
    </location>
    <ligand>
        <name>Zn(2+)</name>
        <dbReference type="ChEBI" id="CHEBI:29105"/>
    </ligand>
</feature>
<dbReference type="GO" id="GO:0008270">
    <property type="term" value="F:zinc ion binding"/>
    <property type="evidence" value="ECO:0007669"/>
    <property type="project" value="UniProtKB-UniRule"/>
</dbReference>
<protein>
    <recommendedName>
        <fullName evidence="3">DNA gyrase inhibitor YacG</fullName>
    </recommendedName>
</protein>